<proteinExistence type="predicted"/>
<evidence type="ECO:0000313" key="2">
    <source>
        <dbReference type="EMBL" id="GLQ87682.1"/>
    </source>
</evidence>
<feature type="transmembrane region" description="Helical" evidence="1">
    <location>
        <begin position="26"/>
        <end position="44"/>
    </location>
</feature>
<dbReference type="InterPro" id="IPR053824">
    <property type="entry name" value="DUF7010"/>
</dbReference>
<sequence length="100" mass="10483">MWSSVGEGFGILVAINIVKNIGHPEWVVPAMALVVGLHFLPMAFAIPFKLFYVLGLTLIAGSIVGTLLSPAVGPVLSGLIASLGLWTASVLALRREASWA</sequence>
<dbReference type="Pfam" id="PF22765">
    <property type="entry name" value="DUF7010"/>
    <property type="match status" value="1"/>
</dbReference>
<keyword evidence="1" id="KW-0472">Membrane</keyword>
<keyword evidence="1" id="KW-1133">Transmembrane helix</keyword>
<accession>A0ABQ5X7S8</accession>
<evidence type="ECO:0000313" key="3">
    <source>
        <dbReference type="Proteomes" id="UP001156627"/>
    </source>
</evidence>
<dbReference type="Proteomes" id="UP001156627">
    <property type="component" value="Unassembled WGS sequence"/>
</dbReference>
<comment type="caution">
    <text evidence="2">The sequence shown here is derived from an EMBL/GenBank/DDBJ whole genome shotgun (WGS) entry which is preliminary data.</text>
</comment>
<organism evidence="2 3">
    <name type="scientific">Dyella flagellata</name>
    <dbReference type="NCBI Taxonomy" id="1867833"/>
    <lineage>
        <taxon>Bacteria</taxon>
        <taxon>Pseudomonadati</taxon>
        <taxon>Pseudomonadota</taxon>
        <taxon>Gammaproteobacteria</taxon>
        <taxon>Lysobacterales</taxon>
        <taxon>Rhodanobacteraceae</taxon>
        <taxon>Dyella</taxon>
    </lineage>
</organism>
<keyword evidence="1" id="KW-0812">Transmembrane</keyword>
<feature type="transmembrane region" description="Helical" evidence="1">
    <location>
        <begin position="75"/>
        <end position="93"/>
    </location>
</feature>
<keyword evidence="3" id="KW-1185">Reference proteome</keyword>
<name>A0ABQ5X7S8_9GAMM</name>
<evidence type="ECO:0000256" key="1">
    <source>
        <dbReference type="SAM" id="Phobius"/>
    </source>
</evidence>
<feature type="transmembrane region" description="Helical" evidence="1">
    <location>
        <begin position="51"/>
        <end position="69"/>
    </location>
</feature>
<protein>
    <submittedName>
        <fullName evidence="2">Uncharacterized protein</fullName>
    </submittedName>
</protein>
<reference evidence="3" key="1">
    <citation type="journal article" date="2019" name="Int. J. Syst. Evol. Microbiol.">
        <title>The Global Catalogue of Microorganisms (GCM) 10K type strain sequencing project: providing services to taxonomists for standard genome sequencing and annotation.</title>
        <authorList>
            <consortium name="The Broad Institute Genomics Platform"/>
            <consortium name="The Broad Institute Genome Sequencing Center for Infectious Disease"/>
            <person name="Wu L."/>
            <person name="Ma J."/>
        </authorList>
    </citation>
    <scope>NUCLEOTIDE SEQUENCE [LARGE SCALE GENOMIC DNA]</scope>
    <source>
        <strain evidence="3">NBRC 111981</strain>
    </source>
</reference>
<gene>
    <name evidence="2" type="ORF">GCM10007898_12490</name>
</gene>
<dbReference type="EMBL" id="BSOA01000010">
    <property type="protein sequence ID" value="GLQ87682.1"/>
    <property type="molecule type" value="Genomic_DNA"/>
</dbReference>